<dbReference type="CDD" id="cd03801">
    <property type="entry name" value="GT4_PimA-like"/>
    <property type="match status" value="1"/>
</dbReference>
<dbReference type="EC" id="2.4.-.-" evidence="4"/>
<comment type="caution">
    <text evidence="4">The sequence shown here is derived from an EMBL/GenBank/DDBJ whole genome shotgun (WGS) entry which is preliminary data.</text>
</comment>
<organism evidence="4 5">
    <name type="scientific">Georgenia deserti</name>
    <dbReference type="NCBI Taxonomy" id="2093781"/>
    <lineage>
        <taxon>Bacteria</taxon>
        <taxon>Bacillati</taxon>
        <taxon>Actinomycetota</taxon>
        <taxon>Actinomycetes</taxon>
        <taxon>Micrococcales</taxon>
        <taxon>Bogoriellaceae</taxon>
        <taxon>Georgenia</taxon>
    </lineage>
</organism>
<keyword evidence="2 4" id="KW-0808">Transferase</keyword>
<dbReference type="EMBL" id="JBHUEE010000010">
    <property type="protein sequence ID" value="MFD1719462.1"/>
    <property type="molecule type" value="Genomic_DNA"/>
</dbReference>
<dbReference type="GO" id="GO:0016757">
    <property type="term" value="F:glycosyltransferase activity"/>
    <property type="evidence" value="ECO:0007669"/>
    <property type="project" value="UniProtKB-KW"/>
</dbReference>
<reference evidence="5" key="1">
    <citation type="journal article" date="2019" name="Int. J. Syst. Evol. Microbiol.">
        <title>The Global Catalogue of Microorganisms (GCM) 10K type strain sequencing project: providing services to taxonomists for standard genome sequencing and annotation.</title>
        <authorList>
            <consortium name="The Broad Institute Genomics Platform"/>
            <consortium name="The Broad Institute Genome Sequencing Center for Infectious Disease"/>
            <person name="Wu L."/>
            <person name="Ma J."/>
        </authorList>
    </citation>
    <scope>NUCLEOTIDE SEQUENCE [LARGE SCALE GENOMIC DNA]</scope>
    <source>
        <strain evidence="5">JCM 17130</strain>
    </source>
</reference>
<evidence type="ECO:0000313" key="4">
    <source>
        <dbReference type="EMBL" id="MFD1719462.1"/>
    </source>
</evidence>
<keyword evidence="5" id="KW-1185">Reference proteome</keyword>
<dbReference type="Proteomes" id="UP001597277">
    <property type="component" value="Unassembled WGS sequence"/>
</dbReference>
<dbReference type="Pfam" id="PF13692">
    <property type="entry name" value="Glyco_trans_1_4"/>
    <property type="match status" value="1"/>
</dbReference>
<evidence type="ECO:0000256" key="2">
    <source>
        <dbReference type="ARBA" id="ARBA00022679"/>
    </source>
</evidence>
<sequence length="420" mass="44348">MRIAYVCADPGIPVFGTKGASVHVQEVIRVLLGAGHTVELFCRRSGGSPAGPLARATDEGRLLTHRLERVTGGDLADRERRLTHADAEMRSALAAAAGRRGFDAVYERYSLFSRAGTAYAAAHGIPSVLEVNAPLPLEQARHRGLVHVAEASTVARDVLAVATAAVCVSEPVAAWARRQSPRAHVVVEPNGVDTDRIRPAPRSGRRPFTVGFVGTLKPWHGTETLLEAFGRVVPAVPDARLVLVGDGPQAEPLRRLAHERGLADAVTFTGSVAPSEVPGWLGAMDVAAAPYPAPEMSGETYFSPLKVLEYMAAGLPVVASAVGQLTDLVRHERDGVLVPASDPAALAAALTQLAAQPQRRHRLGRAARQTVEQARTWGQVVRRSFAAAGLSLDADARAGTLPGPLRADATGHNDPVRSLA</sequence>
<dbReference type="Pfam" id="PF13439">
    <property type="entry name" value="Glyco_transf_4"/>
    <property type="match status" value="1"/>
</dbReference>
<dbReference type="PANTHER" id="PTHR12526:SF635">
    <property type="entry name" value="GLYCOSYL TRANSFERASE GROUP 1"/>
    <property type="match status" value="1"/>
</dbReference>
<keyword evidence="1 4" id="KW-0328">Glycosyltransferase</keyword>
<name>A0ABW4L8A7_9MICO</name>
<dbReference type="InterPro" id="IPR028098">
    <property type="entry name" value="Glyco_trans_4-like_N"/>
</dbReference>
<dbReference type="RefSeq" id="WP_388009803.1">
    <property type="nucleotide sequence ID" value="NZ_JBHUEE010000010.1"/>
</dbReference>
<dbReference type="PANTHER" id="PTHR12526">
    <property type="entry name" value="GLYCOSYLTRANSFERASE"/>
    <property type="match status" value="1"/>
</dbReference>
<protein>
    <submittedName>
        <fullName evidence="4">Glycosyltransferase family 4 protein</fullName>
        <ecNumber evidence="4">2.4.-.-</ecNumber>
    </submittedName>
</protein>
<dbReference type="SUPFAM" id="SSF53756">
    <property type="entry name" value="UDP-Glycosyltransferase/glycogen phosphorylase"/>
    <property type="match status" value="1"/>
</dbReference>
<evidence type="ECO:0000256" key="1">
    <source>
        <dbReference type="ARBA" id="ARBA00022676"/>
    </source>
</evidence>
<evidence type="ECO:0000313" key="5">
    <source>
        <dbReference type="Proteomes" id="UP001597277"/>
    </source>
</evidence>
<accession>A0ABW4L8A7</accession>
<evidence type="ECO:0000259" key="3">
    <source>
        <dbReference type="Pfam" id="PF13439"/>
    </source>
</evidence>
<dbReference type="Gene3D" id="3.40.50.2000">
    <property type="entry name" value="Glycogen Phosphorylase B"/>
    <property type="match status" value="2"/>
</dbReference>
<feature type="domain" description="Glycosyltransferase subfamily 4-like N-terminal" evidence="3">
    <location>
        <begin position="19"/>
        <end position="196"/>
    </location>
</feature>
<proteinExistence type="predicted"/>
<gene>
    <name evidence="4" type="ORF">ACFSE6_16580</name>
</gene>